<keyword evidence="7" id="KW-0963">Cytoplasm</keyword>
<protein>
    <recommendedName>
        <fullName evidence="6">Prostaglandin reductase 1</fullName>
        <ecNumber evidence="4">1.3.1.48</ecNumber>
        <ecNumber evidence="5">1.3.1.74</ecNumber>
    </recommendedName>
    <alternativeName>
        <fullName evidence="19">15-oxoprostaglandin 13-reductase</fullName>
    </alternativeName>
    <alternativeName>
        <fullName evidence="17">Dithiolethione-inducible gene 1 protein</fullName>
    </alternativeName>
    <alternativeName>
        <fullName evidence="16">Leukotriene B4 12-hydroxydehydrogenase</fullName>
    </alternativeName>
    <alternativeName>
        <fullName evidence="18">NAD(P)H-dependent alkenal/one oxidoreductase</fullName>
    </alternativeName>
</protein>
<evidence type="ECO:0000256" key="1">
    <source>
        <dbReference type="ARBA" id="ARBA00004496"/>
    </source>
</evidence>
<evidence type="ECO:0000256" key="32">
    <source>
        <dbReference type="ARBA" id="ARBA00049070"/>
    </source>
</evidence>
<evidence type="ECO:0000256" key="8">
    <source>
        <dbReference type="ARBA" id="ARBA00022501"/>
    </source>
</evidence>
<dbReference type="CDD" id="cd08294">
    <property type="entry name" value="leukotriene_B4_DH_like"/>
    <property type="match status" value="1"/>
</dbReference>
<evidence type="ECO:0000256" key="14">
    <source>
        <dbReference type="ARBA" id="ARBA00023098"/>
    </source>
</evidence>
<dbReference type="Gene3D" id="3.40.50.720">
    <property type="entry name" value="NAD(P)-binding Rossmann-like Domain"/>
    <property type="match status" value="1"/>
</dbReference>
<evidence type="ECO:0000256" key="13">
    <source>
        <dbReference type="ARBA" id="ARBA00023002"/>
    </source>
</evidence>
<evidence type="ECO:0000256" key="24">
    <source>
        <dbReference type="ARBA" id="ARBA00047878"/>
    </source>
</evidence>
<dbReference type="KEGG" id="cvn:111108431"/>
<dbReference type="InterPro" id="IPR045010">
    <property type="entry name" value="MDR_fam"/>
</dbReference>
<comment type="catalytic activity">
    <reaction evidence="24">
        <text>13,14-dihydro-15-oxo-prostaglandin F1alpha + NADP(+) = 15-oxoprostaglandin F1alpha + NADPH + H(+)</text>
        <dbReference type="Rhea" id="RHEA:50592"/>
        <dbReference type="ChEBI" id="CHEBI:15378"/>
        <dbReference type="ChEBI" id="CHEBI:57783"/>
        <dbReference type="ChEBI" id="CHEBI:58349"/>
        <dbReference type="ChEBI" id="CHEBI:79072"/>
        <dbReference type="ChEBI" id="CHEBI:133411"/>
    </reaction>
    <physiologicalReaction direction="right-to-left" evidence="24">
        <dbReference type="Rhea" id="RHEA:50594"/>
    </physiologicalReaction>
</comment>
<dbReference type="Gene3D" id="3.90.180.10">
    <property type="entry name" value="Medium-chain alcohol dehydrogenases, catalytic domain"/>
    <property type="match status" value="1"/>
</dbReference>
<comment type="catalytic activity">
    <reaction evidence="33">
        <text>an n-alkanal + NADP(+) = an alk-2-enal + NADPH + H(+)</text>
        <dbReference type="Rhea" id="RHEA:13737"/>
        <dbReference type="ChEBI" id="CHEBI:12834"/>
        <dbReference type="ChEBI" id="CHEBI:13757"/>
        <dbReference type="ChEBI" id="CHEBI:15378"/>
        <dbReference type="ChEBI" id="CHEBI:57783"/>
        <dbReference type="ChEBI" id="CHEBI:58349"/>
        <dbReference type="EC" id="1.3.1.74"/>
    </reaction>
    <physiologicalReaction direction="right-to-left" evidence="33">
        <dbReference type="Rhea" id="RHEA:13739"/>
    </physiologicalReaction>
</comment>
<name>A0A8B8B9C1_CRAVI</name>
<keyword evidence="14" id="KW-0443">Lipid metabolism</keyword>
<evidence type="ECO:0000256" key="5">
    <source>
        <dbReference type="ARBA" id="ARBA00012410"/>
    </source>
</evidence>
<dbReference type="GeneID" id="111108431"/>
<evidence type="ECO:0000256" key="9">
    <source>
        <dbReference type="ARBA" id="ARBA00022553"/>
    </source>
</evidence>
<comment type="catalytic activity">
    <reaction evidence="25">
        <text>dodecanal + NADP(+) = (2E)-dodecenal + NADPH + H(+)</text>
        <dbReference type="Rhea" id="RHEA:50784"/>
        <dbReference type="ChEBI" id="CHEBI:15378"/>
        <dbReference type="ChEBI" id="CHEBI:27836"/>
        <dbReference type="ChEBI" id="CHEBI:57783"/>
        <dbReference type="ChEBI" id="CHEBI:58349"/>
        <dbReference type="ChEBI" id="CHEBI:133741"/>
    </reaction>
    <physiologicalReaction direction="right-to-left" evidence="25">
        <dbReference type="Rhea" id="RHEA:50786"/>
    </physiologicalReaction>
</comment>
<dbReference type="InterPro" id="IPR036291">
    <property type="entry name" value="NAD(P)-bd_dom_sf"/>
</dbReference>
<evidence type="ECO:0000256" key="20">
    <source>
        <dbReference type="ARBA" id="ARBA00047461"/>
    </source>
</evidence>
<comment type="catalytic activity">
    <reaction evidence="32">
        <text>13,14-dihydro-15-oxo-prostaglandin E1 + NADP(+) = 15-oxoprostaglandin E1 + NADPH + H(+)</text>
        <dbReference type="Rhea" id="RHEA:50584"/>
        <dbReference type="ChEBI" id="CHEBI:15378"/>
        <dbReference type="ChEBI" id="CHEBI:57401"/>
        <dbReference type="ChEBI" id="CHEBI:57783"/>
        <dbReference type="ChEBI" id="CHEBI:58349"/>
        <dbReference type="ChEBI" id="CHEBI:133408"/>
    </reaction>
    <physiologicalReaction direction="right-to-left" evidence="32">
        <dbReference type="Rhea" id="RHEA:50586"/>
    </physiologicalReaction>
</comment>
<evidence type="ECO:0000256" key="21">
    <source>
        <dbReference type="ARBA" id="ARBA00047617"/>
    </source>
</evidence>
<comment type="catalytic activity">
    <reaction evidence="23">
        <text>leukotriene B4 + NADP(+) = 12-oxo-leukotriene B4 + NADPH + H(+)</text>
        <dbReference type="Rhea" id="RHEA:50608"/>
        <dbReference type="ChEBI" id="CHEBI:15378"/>
        <dbReference type="ChEBI" id="CHEBI:57461"/>
        <dbReference type="ChEBI" id="CHEBI:57783"/>
        <dbReference type="ChEBI" id="CHEBI:58349"/>
        <dbReference type="ChEBI" id="CHEBI:133309"/>
    </reaction>
    <physiologicalReaction direction="left-to-right" evidence="23">
        <dbReference type="Rhea" id="RHEA:50609"/>
    </physiologicalReaction>
</comment>
<evidence type="ECO:0000256" key="4">
    <source>
        <dbReference type="ARBA" id="ARBA00011981"/>
    </source>
</evidence>
<dbReference type="InterPro" id="IPR011032">
    <property type="entry name" value="GroES-like_sf"/>
</dbReference>
<dbReference type="InterPro" id="IPR041694">
    <property type="entry name" value="ADH_N_2"/>
</dbReference>
<sequence length="331" mass="36404">MVLCKKWVLAKAFHGKVTAENFRLEEEDISDKLKDGELIAEAVYLTVDPYMRVGSEAGNVVGNAMGGEQIAKVIVSKNKQYPVGSIVRMRAGWRTHTLVTDAEKQIQRSAEMGDLPLSLMLGAMGMPGMTAYFGFLKICEPKEGETVVVSGAAGAVGSLVGQIAKLKGCKVIGFAGTDEKCDWLKKDLGFDFAYNYKKVDVDTALKEAAPNASVDCYFDNVGGMFTVKVLNHMKLFGRVSICGSISNYNDTSLPTGPLPFFNILKSQLKIEGFIVLRWYAIWEEGEKAMLQWIKEGKIKYREQVTDGFDKMPEAFMGLFEGSNIGKAIIKV</sequence>
<dbReference type="PANTHER" id="PTHR43205:SF7">
    <property type="entry name" value="PROSTAGLANDIN REDUCTASE 1"/>
    <property type="match status" value="1"/>
</dbReference>
<comment type="catalytic activity">
    <reaction evidence="20">
        <text>octanal + NADP(+) = (2E)-octenal + NADPH + H(+)</text>
        <dbReference type="Rhea" id="RHEA:50780"/>
        <dbReference type="ChEBI" id="CHEBI:15378"/>
        <dbReference type="ChEBI" id="CHEBI:17935"/>
        <dbReference type="ChEBI" id="CHEBI:57783"/>
        <dbReference type="ChEBI" id="CHEBI:58349"/>
        <dbReference type="ChEBI" id="CHEBI:61748"/>
    </reaction>
    <physiologicalReaction direction="right-to-left" evidence="20">
        <dbReference type="Rhea" id="RHEA:50782"/>
    </physiologicalReaction>
</comment>
<dbReference type="RefSeq" id="XP_022300019.1">
    <property type="nucleotide sequence ID" value="XM_022444311.1"/>
</dbReference>
<comment type="catalytic activity">
    <reaction evidence="29">
        <text>20-hydroxy-leukotriene B4 + NADP(+) = 12-oxo-20-hydroxy-leukotriene B4 + NADPH + H(+)</text>
        <dbReference type="Rhea" id="RHEA:51208"/>
        <dbReference type="ChEBI" id="CHEBI:15378"/>
        <dbReference type="ChEBI" id="CHEBI:57460"/>
        <dbReference type="ChEBI" id="CHEBI:57783"/>
        <dbReference type="ChEBI" id="CHEBI:58349"/>
        <dbReference type="ChEBI" id="CHEBI:133346"/>
    </reaction>
    <physiologicalReaction direction="left-to-right" evidence="29">
        <dbReference type="Rhea" id="RHEA:51209"/>
    </physiologicalReaction>
</comment>
<dbReference type="InterPro" id="IPR020843">
    <property type="entry name" value="ER"/>
</dbReference>
<dbReference type="SUPFAM" id="SSF50129">
    <property type="entry name" value="GroES-like"/>
    <property type="match status" value="2"/>
</dbReference>
<evidence type="ECO:0000313" key="36">
    <source>
        <dbReference type="Proteomes" id="UP000694844"/>
    </source>
</evidence>
<evidence type="ECO:0000256" key="23">
    <source>
        <dbReference type="ARBA" id="ARBA00047871"/>
    </source>
</evidence>
<gene>
    <name evidence="37 38" type="primary">LOC111108431</name>
</gene>
<dbReference type="EC" id="1.3.1.48" evidence="4"/>
<dbReference type="GO" id="GO:0006693">
    <property type="term" value="P:prostaglandin metabolic process"/>
    <property type="evidence" value="ECO:0007669"/>
    <property type="project" value="UniProtKB-KW"/>
</dbReference>
<evidence type="ECO:0000256" key="17">
    <source>
        <dbReference type="ARBA" id="ARBA00032255"/>
    </source>
</evidence>
<evidence type="ECO:0000259" key="35">
    <source>
        <dbReference type="SMART" id="SM00829"/>
    </source>
</evidence>
<comment type="catalytic activity">
    <reaction evidence="21">
        <text>decanal + NADP(+) = (2E)-decenal + NADPH + H(+)</text>
        <dbReference type="Rhea" id="RHEA:50612"/>
        <dbReference type="ChEBI" id="CHEBI:15378"/>
        <dbReference type="ChEBI" id="CHEBI:31457"/>
        <dbReference type="ChEBI" id="CHEBI:57783"/>
        <dbReference type="ChEBI" id="CHEBI:58349"/>
        <dbReference type="ChEBI" id="CHEBI:133455"/>
    </reaction>
    <physiologicalReaction direction="right-to-left" evidence="21">
        <dbReference type="Rhea" id="RHEA:50614"/>
    </physiologicalReaction>
</comment>
<evidence type="ECO:0000313" key="37">
    <source>
        <dbReference type="RefSeq" id="XP_022300019.1"/>
    </source>
</evidence>
<comment type="catalytic activity">
    <reaction evidence="30">
        <text>6-trans-leukotriene B4 + NADP(+) = 12-oxo-(5S)-hydroxy-(6E,8E,10E,14Z)-eicosatetraenoate + NADPH + H(+)</text>
        <dbReference type="Rhea" id="RHEA:51204"/>
        <dbReference type="ChEBI" id="CHEBI:15378"/>
        <dbReference type="ChEBI" id="CHEBI:57783"/>
        <dbReference type="ChEBI" id="CHEBI:58349"/>
        <dbReference type="ChEBI" id="CHEBI:90723"/>
        <dbReference type="ChEBI" id="CHEBI:133974"/>
    </reaction>
    <physiologicalReaction direction="left-to-right" evidence="30">
        <dbReference type="Rhea" id="RHEA:51205"/>
    </physiologicalReaction>
</comment>
<keyword evidence="10" id="KW-0276">Fatty acid metabolism</keyword>
<organism evidence="36 38">
    <name type="scientific">Crassostrea virginica</name>
    <name type="common">Eastern oyster</name>
    <dbReference type="NCBI Taxonomy" id="6565"/>
    <lineage>
        <taxon>Eukaryota</taxon>
        <taxon>Metazoa</taxon>
        <taxon>Spiralia</taxon>
        <taxon>Lophotrochozoa</taxon>
        <taxon>Mollusca</taxon>
        <taxon>Bivalvia</taxon>
        <taxon>Autobranchia</taxon>
        <taxon>Pteriomorphia</taxon>
        <taxon>Ostreida</taxon>
        <taxon>Ostreoidea</taxon>
        <taxon>Ostreidae</taxon>
        <taxon>Crassostrea</taxon>
    </lineage>
</organism>
<evidence type="ECO:0000256" key="26">
    <source>
        <dbReference type="ARBA" id="ARBA00048066"/>
    </source>
</evidence>
<dbReference type="PANTHER" id="PTHR43205">
    <property type="entry name" value="PROSTAGLANDIN REDUCTASE"/>
    <property type="match status" value="1"/>
</dbReference>
<evidence type="ECO:0000256" key="19">
    <source>
        <dbReference type="ARBA" id="ARBA00033119"/>
    </source>
</evidence>
<comment type="catalytic activity">
    <reaction evidence="34">
        <text>hexanal + NADP(+) = (E)-hex-2-enal + NADPH + H(+)</text>
        <dbReference type="Rhea" id="RHEA:50776"/>
        <dbReference type="ChEBI" id="CHEBI:15378"/>
        <dbReference type="ChEBI" id="CHEBI:28913"/>
        <dbReference type="ChEBI" id="CHEBI:57783"/>
        <dbReference type="ChEBI" id="CHEBI:58349"/>
        <dbReference type="ChEBI" id="CHEBI:88528"/>
    </reaction>
    <physiologicalReaction direction="right-to-left" evidence="34">
        <dbReference type="Rhea" id="RHEA:50778"/>
    </physiologicalReaction>
</comment>
<evidence type="ECO:0000256" key="28">
    <source>
        <dbReference type="ARBA" id="ARBA00048387"/>
    </source>
</evidence>
<dbReference type="SUPFAM" id="SSF51735">
    <property type="entry name" value="NAD(P)-binding Rossmann-fold domains"/>
    <property type="match status" value="1"/>
</dbReference>
<evidence type="ECO:0000256" key="15">
    <source>
        <dbReference type="ARBA" id="ARBA00023278"/>
    </source>
</evidence>
<comment type="catalytic activity">
    <reaction evidence="22">
        <text>pentan-2-one + NADP(+) = (E)-pent-3-en-2-one + NADPH + H(+)</text>
        <dbReference type="Rhea" id="RHEA:50788"/>
        <dbReference type="ChEBI" id="CHEBI:15378"/>
        <dbReference type="ChEBI" id="CHEBI:16472"/>
        <dbReference type="ChEBI" id="CHEBI:57783"/>
        <dbReference type="ChEBI" id="CHEBI:58349"/>
        <dbReference type="ChEBI" id="CHEBI:145276"/>
    </reaction>
    <physiologicalReaction direction="right-to-left" evidence="22">
        <dbReference type="Rhea" id="RHEA:50790"/>
    </physiologicalReaction>
</comment>
<dbReference type="OrthoDB" id="809632at2759"/>
<dbReference type="GO" id="GO:0005737">
    <property type="term" value="C:cytoplasm"/>
    <property type="evidence" value="ECO:0007669"/>
    <property type="project" value="UniProtKB-SubCell"/>
</dbReference>
<dbReference type="RefSeq" id="XP_022300020.1">
    <property type="nucleotide sequence ID" value="XM_022444312.1"/>
</dbReference>
<keyword evidence="13" id="KW-0560">Oxidoreductase</keyword>
<evidence type="ECO:0000256" key="34">
    <source>
        <dbReference type="ARBA" id="ARBA00049368"/>
    </source>
</evidence>
<dbReference type="FunFam" id="3.40.50.720:FF:000121">
    <property type="entry name" value="Prostaglandin reductase 2"/>
    <property type="match status" value="1"/>
</dbReference>
<dbReference type="GO" id="GO:0047522">
    <property type="term" value="F:15-oxoprostaglandin 13-reductase [NAD(P)+] activity"/>
    <property type="evidence" value="ECO:0007669"/>
    <property type="project" value="UniProtKB-EC"/>
</dbReference>
<comment type="catalytic activity">
    <reaction evidence="27">
        <text>13,14-dihydro-15-oxo-PGF2alpha + NADP(+) = 15-oxoprostaglandin F2alpha + NADPH + H(+)</text>
        <dbReference type="Rhea" id="RHEA:50588"/>
        <dbReference type="ChEBI" id="CHEBI:15378"/>
        <dbReference type="ChEBI" id="CHEBI:57783"/>
        <dbReference type="ChEBI" id="CHEBI:58349"/>
        <dbReference type="ChEBI" id="CHEBI:133374"/>
        <dbReference type="ChEBI" id="CHEBI:133409"/>
    </reaction>
    <physiologicalReaction direction="right-to-left" evidence="27">
        <dbReference type="Rhea" id="RHEA:50590"/>
    </physiologicalReaction>
</comment>
<proteinExistence type="inferred from homology"/>
<evidence type="ECO:0000256" key="29">
    <source>
        <dbReference type="ARBA" id="ARBA00048591"/>
    </source>
</evidence>
<comment type="similarity">
    <text evidence="2">Belongs to the NADP-dependent oxidoreductase L4BD family.</text>
</comment>
<evidence type="ECO:0000256" key="7">
    <source>
        <dbReference type="ARBA" id="ARBA00022490"/>
    </source>
</evidence>
<dbReference type="Proteomes" id="UP000694844">
    <property type="component" value="Chromosome 8"/>
</dbReference>
<dbReference type="InterPro" id="IPR013149">
    <property type="entry name" value="ADH-like_C"/>
</dbReference>
<evidence type="ECO:0000256" key="12">
    <source>
        <dbReference type="ARBA" id="ARBA00022990"/>
    </source>
</evidence>
<evidence type="ECO:0000256" key="3">
    <source>
        <dbReference type="ARBA" id="ARBA00011852"/>
    </source>
</evidence>
<evidence type="ECO:0000256" key="18">
    <source>
        <dbReference type="ARBA" id="ARBA00032297"/>
    </source>
</evidence>
<evidence type="ECO:0000256" key="10">
    <source>
        <dbReference type="ARBA" id="ARBA00022832"/>
    </source>
</evidence>
<comment type="catalytic activity">
    <reaction evidence="28">
        <text>4-hydroxynonanal + NADP(+) = (E)-4-hydroxynon-2-enal + NADPH + H(+)</text>
        <dbReference type="Rhea" id="RHEA:64736"/>
        <dbReference type="ChEBI" id="CHEBI:15378"/>
        <dbReference type="ChEBI" id="CHEBI:57783"/>
        <dbReference type="ChEBI" id="CHEBI:58349"/>
        <dbReference type="ChEBI" id="CHEBI:58968"/>
        <dbReference type="ChEBI" id="CHEBI:156112"/>
    </reaction>
    <physiologicalReaction direction="right-to-left" evidence="28">
        <dbReference type="Rhea" id="RHEA:64738"/>
    </physiologicalReaction>
</comment>
<evidence type="ECO:0000256" key="30">
    <source>
        <dbReference type="ARBA" id="ARBA00048953"/>
    </source>
</evidence>
<dbReference type="SMART" id="SM00829">
    <property type="entry name" value="PKS_ER"/>
    <property type="match status" value="1"/>
</dbReference>
<evidence type="ECO:0000256" key="11">
    <source>
        <dbReference type="ARBA" id="ARBA00022857"/>
    </source>
</evidence>
<dbReference type="EC" id="1.3.1.74" evidence="5"/>
<evidence type="ECO:0000256" key="33">
    <source>
        <dbReference type="ARBA" id="ARBA00049179"/>
    </source>
</evidence>
<comment type="catalytic activity">
    <reaction evidence="31">
        <text>(5S,12S)-dihydroxy-(6E,10E,12E,14Z)-eicosatetraenoate + NADP(+) = 12-oxo-(5S)-hydroxy-(6E,8E,10E,14Z)-eicosatetraenoate + NADPH + H(+)</text>
        <dbReference type="Rhea" id="RHEA:51212"/>
        <dbReference type="ChEBI" id="CHEBI:15378"/>
        <dbReference type="ChEBI" id="CHEBI:57783"/>
        <dbReference type="ChEBI" id="CHEBI:58349"/>
        <dbReference type="ChEBI" id="CHEBI:133974"/>
        <dbReference type="ChEBI" id="CHEBI:133975"/>
    </reaction>
    <physiologicalReaction direction="left-to-right" evidence="31">
        <dbReference type="Rhea" id="RHEA:51213"/>
    </physiologicalReaction>
</comment>
<dbReference type="Pfam" id="PF16884">
    <property type="entry name" value="ADH_N_2"/>
    <property type="match status" value="1"/>
</dbReference>
<keyword evidence="9" id="KW-0597">Phosphoprotein</keyword>
<evidence type="ECO:0000256" key="16">
    <source>
        <dbReference type="ARBA" id="ARBA00031851"/>
    </source>
</evidence>
<dbReference type="Pfam" id="PF00107">
    <property type="entry name" value="ADH_zinc_N"/>
    <property type="match status" value="1"/>
</dbReference>
<comment type="subcellular location">
    <subcellularLocation>
        <location evidence="1">Cytoplasm</location>
    </subcellularLocation>
</comment>
<keyword evidence="12" id="KW-0007">Acetylation</keyword>
<dbReference type="AlphaFoldDB" id="A0A8B8B9C1"/>
<reference evidence="37 38" key="1">
    <citation type="submission" date="2025-04" db="UniProtKB">
        <authorList>
            <consortium name="RefSeq"/>
        </authorList>
    </citation>
    <scope>IDENTIFICATION</scope>
    <source>
        <tissue evidence="37 38">Whole sample</tissue>
    </source>
</reference>
<accession>A0A8B8B9C1</accession>
<evidence type="ECO:0000313" key="38">
    <source>
        <dbReference type="RefSeq" id="XP_022300020.1"/>
    </source>
</evidence>
<comment type="catalytic activity">
    <reaction evidence="26">
        <text>nonan-2-one + NADP(+) = (3E)-nonen-2-one + NADPH + H(+)</text>
        <dbReference type="Rhea" id="RHEA:50616"/>
        <dbReference type="ChEBI" id="CHEBI:15378"/>
        <dbReference type="ChEBI" id="CHEBI:57783"/>
        <dbReference type="ChEBI" id="CHEBI:58349"/>
        <dbReference type="ChEBI" id="CHEBI:77927"/>
        <dbReference type="ChEBI" id="CHEBI:133457"/>
    </reaction>
    <physiologicalReaction direction="right-to-left" evidence="26">
        <dbReference type="Rhea" id="RHEA:50618"/>
    </physiologicalReaction>
</comment>
<evidence type="ECO:0000256" key="22">
    <source>
        <dbReference type="ARBA" id="ARBA00047742"/>
    </source>
</evidence>
<evidence type="ECO:0000256" key="2">
    <source>
        <dbReference type="ARBA" id="ARBA00010460"/>
    </source>
</evidence>
<dbReference type="GO" id="GO:0032440">
    <property type="term" value="F:2-alkenal reductase [NAD(P)H] activity"/>
    <property type="evidence" value="ECO:0007669"/>
    <property type="project" value="UniProtKB-EC"/>
</dbReference>
<comment type="subunit">
    <text evidence="3">Monomer or homodimer.</text>
</comment>
<evidence type="ECO:0000256" key="25">
    <source>
        <dbReference type="ARBA" id="ARBA00047903"/>
    </source>
</evidence>
<keyword evidence="15" id="KW-0379">Hydroxylation</keyword>
<keyword evidence="36" id="KW-1185">Reference proteome</keyword>
<evidence type="ECO:0000256" key="31">
    <source>
        <dbReference type="ARBA" id="ARBA00049068"/>
    </source>
</evidence>
<dbReference type="InterPro" id="IPR014190">
    <property type="entry name" value="PTGR1"/>
</dbReference>
<evidence type="ECO:0000256" key="6">
    <source>
        <dbReference type="ARBA" id="ARBA00020651"/>
    </source>
</evidence>
<evidence type="ECO:0000256" key="27">
    <source>
        <dbReference type="ARBA" id="ARBA00048290"/>
    </source>
</evidence>
<keyword evidence="8" id="KW-0644">Prostaglandin metabolism</keyword>
<keyword evidence="11" id="KW-0521">NADP</keyword>
<feature type="domain" description="Enoyl reductase (ER)" evidence="35">
    <location>
        <begin position="18"/>
        <end position="329"/>
    </location>
</feature>